<accession>A0ABP9PRB3</accession>
<dbReference type="InterPro" id="IPR050109">
    <property type="entry name" value="HTH-type_TetR-like_transc_reg"/>
</dbReference>
<dbReference type="PROSITE" id="PS50977">
    <property type="entry name" value="HTH_TETR_2"/>
    <property type="match status" value="1"/>
</dbReference>
<dbReference type="PANTHER" id="PTHR30055:SF223">
    <property type="entry name" value="HTH-TYPE TRANSCRIPTIONAL REGULATOR UIDR"/>
    <property type="match status" value="1"/>
</dbReference>
<dbReference type="EMBL" id="BAABJP010000004">
    <property type="protein sequence ID" value="GAA5149651.1"/>
    <property type="molecule type" value="Genomic_DNA"/>
</dbReference>
<proteinExistence type="predicted"/>
<evidence type="ECO:0000256" key="2">
    <source>
        <dbReference type="PROSITE-ProRule" id="PRU00335"/>
    </source>
</evidence>
<evidence type="ECO:0000313" key="5">
    <source>
        <dbReference type="EMBL" id="GAA5149651.1"/>
    </source>
</evidence>
<feature type="DNA-binding region" description="H-T-H motif" evidence="2">
    <location>
        <begin position="52"/>
        <end position="71"/>
    </location>
</feature>
<dbReference type="Gene3D" id="1.10.357.10">
    <property type="entry name" value="Tetracycline Repressor, domain 2"/>
    <property type="match status" value="1"/>
</dbReference>
<evidence type="ECO:0000256" key="3">
    <source>
        <dbReference type="SAM" id="MobiDB-lite"/>
    </source>
</evidence>
<organism evidence="5 6">
    <name type="scientific">Pseudonocardia eucalypti</name>
    <dbReference type="NCBI Taxonomy" id="648755"/>
    <lineage>
        <taxon>Bacteria</taxon>
        <taxon>Bacillati</taxon>
        <taxon>Actinomycetota</taxon>
        <taxon>Actinomycetes</taxon>
        <taxon>Pseudonocardiales</taxon>
        <taxon>Pseudonocardiaceae</taxon>
        <taxon>Pseudonocardia</taxon>
    </lineage>
</organism>
<evidence type="ECO:0000313" key="6">
    <source>
        <dbReference type="Proteomes" id="UP001428817"/>
    </source>
</evidence>
<feature type="region of interest" description="Disordered" evidence="3">
    <location>
        <begin position="1"/>
        <end position="25"/>
    </location>
</feature>
<keyword evidence="1 2" id="KW-0238">DNA-binding</keyword>
<feature type="domain" description="HTH tetR-type" evidence="4">
    <location>
        <begin position="29"/>
        <end position="89"/>
    </location>
</feature>
<reference evidence="6" key="1">
    <citation type="journal article" date="2019" name="Int. J. Syst. Evol. Microbiol.">
        <title>The Global Catalogue of Microorganisms (GCM) 10K type strain sequencing project: providing services to taxonomists for standard genome sequencing and annotation.</title>
        <authorList>
            <consortium name="The Broad Institute Genomics Platform"/>
            <consortium name="The Broad Institute Genome Sequencing Center for Infectious Disease"/>
            <person name="Wu L."/>
            <person name="Ma J."/>
        </authorList>
    </citation>
    <scope>NUCLEOTIDE SEQUENCE [LARGE SCALE GENOMIC DNA]</scope>
    <source>
        <strain evidence="6">JCM 18303</strain>
    </source>
</reference>
<protein>
    <recommendedName>
        <fullName evidence="4">HTH tetR-type domain-containing protein</fullName>
    </recommendedName>
</protein>
<dbReference type="InterPro" id="IPR009057">
    <property type="entry name" value="Homeodomain-like_sf"/>
</dbReference>
<dbReference type="InterPro" id="IPR001647">
    <property type="entry name" value="HTH_TetR"/>
</dbReference>
<dbReference type="PRINTS" id="PR00455">
    <property type="entry name" value="HTHTETR"/>
</dbReference>
<evidence type="ECO:0000259" key="4">
    <source>
        <dbReference type="PROSITE" id="PS50977"/>
    </source>
</evidence>
<dbReference type="PANTHER" id="PTHR30055">
    <property type="entry name" value="HTH-TYPE TRANSCRIPTIONAL REGULATOR RUTR"/>
    <property type="match status" value="1"/>
</dbReference>
<gene>
    <name evidence="5" type="ORF">GCM10023321_13850</name>
</gene>
<sequence>MKPSYAGRAETRATPRTGTRNRANRRSSAEIRLLLLEAARDLFECQGYQATTTAQIVERASVDQPTLYRHFSSKAELFEATVLTPLRDFLEQHFEFWRSNPPGQRDPEQLARHFVVGLYDAVEPHRDSLRLLLTATAADGRLGDLARSISEQFTQGMVTLRQALLDEARAQGYAGLHQPDATIGAITGMVLAMALFDEWVFPGGRSPDRRVQTEEAAALMLHGVAHRP</sequence>
<keyword evidence="6" id="KW-1185">Reference proteome</keyword>
<dbReference type="Pfam" id="PF00440">
    <property type="entry name" value="TetR_N"/>
    <property type="match status" value="1"/>
</dbReference>
<dbReference type="SUPFAM" id="SSF46689">
    <property type="entry name" value="Homeodomain-like"/>
    <property type="match status" value="1"/>
</dbReference>
<dbReference type="Proteomes" id="UP001428817">
    <property type="component" value="Unassembled WGS sequence"/>
</dbReference>
<dbReference type="SUPFAM" id="SSF48498">
    <property type="entry name" value="Tetracyclin repressor-like, C-terminal domain"/>
    <property type="match status" value="1"/>
</dbReference>
<evidence type="ECO:0000256" key="1">
    <source>
        <dbReference type="ARBA" id="ARBA00023125"/>
    </source>
</evidence>
<comment type="caution">
    <text evidence="5">The sequence shown here is derived from an EMBL/GenBank/DDBJ whole genome shotgun (WGS) entry which is preliminary data.</text>
</comment>
<name>A0ABP9PRB3_9PSEU</name>
<dbReference type="InterPro" id="IPR036271">
    <property type="entry name" value="Tet_transcr_reg_TetR-rel_C_sf"/>
</dbReference>